<name>A0ABP7YQT1_9ACTN</name>
<dbReference type="PANTHER" id="PTHR35400:SF3">
    <property type="entry name" value="SLL1072 PROTEIN"/>
    <property type="match status" value="1"/>
</dbReference>
<keyword evidence="2" id="KW-0255">Endonuclease</keyword>
<gene>
    <name evidence="2" type="ORF">GCM10022285_38680</name>
</gene>
<dbReference type="InterPro" id="IPR011335">
    <property type="entry name" value="Restrct_endonuc-II-like"/>
</dbReference>
<dbReference type="Proteomes" id="UP001501845">
    <property type="component" value="Unassembled WGS sequence"/>
</dbReference>
<dbReference type="PANTHER" id="PTHR35400">
    <property type="entry name" value="SLR1083 PROTEIN"/>
    <property type="match status" value="1"/>
</dbReference>
<evidence type="ECO:0000313" key="2">
    <source>
        <dbReference type="EMBL" id="GAA4139909.1"/>
    </source>
</evidence>
<reference evidence="3" key="1">
    <citation type="journal article" date="2019" name="Int. J. Syst. Evol. Microbiol.">
        <title>The Global Catalogue of Microorganisms (GCM) 10K type strain sequencing project: providing services to taxonomists for standard genome sequencing and annotation.</title>
        <authorList>
            <consortium name="The Broad Institute Genomics Platform"/>
            <consortium name="The Broad Institute Genome Sequencing Center for Infectious Disease"/>
            <person name="Wu L."/>
            <person name="Ma J."/>
        </authorList>
    </citation>
    <scope>NUCLEOTIDE SEQUENCE [LARGE SCALE GENOMIC DNA]</scope>
    <source>
        <strain evidence="3">JCM 17589</strain>
    </source>
</reference>
<dbReference type="SUPFAM" id="SSF52980">
    <property type="entry name" value="Restriction endonuclease-like"/>
    <property type="match status" value="1"/>
</dbReference>
<comment type="caution">
    <text evidence="2">The sequence shown here is derived from an EMBL/GenBank/DDBJ whole genome shotgun (WGS) entry which is preliminary data.</text>
</comment>
<evidence type="ECO:0000259" key="1">
    <source>
        <dbReference type="Pfam" id="PF05685"/>
    </source>
</evidence>
<feature type="domain" description="Putative restriction endonuclease" evidence="1">
    <location>
        <begin position="27"/>
        <end position="188"/>
    </location>
</feature>
<accession>A0ABP7YQT1</accession>
<dbReference type="InterPro" id="IPR012296">
    <property type="entry name" value="Nuclease_put_TT1808"/>
</dbReference>
<dbReference type="EMBL" id="BAABBU010000016">
    <property type="protein sequence ID" value="GAA4139909.1"/>
    <property type="molecule type" value="Genomic_DNA"/>
</dbReference>
<sequence>MDVLDGDYIHAENEWDELSWLWQRTEAPKGCRVELVDGIVTVTPLARVSHQFLVAHVHRRLCAAVPTWGVHQWCPVAVPSRLGIYLPDITVVPEEELHAAEERCLPAAAAALVVEIASRATARIDRTVKAHAYASAGIPLYLLLDSLAPDGPVCTLHGSPEKGTYRELSRAPFGEPIALPAPFGLVIDTAEFPEA</sequence>
<keyword evidence="2" id="KW-0378">Hydrolase</keyword>
<keyword evidence="2" id="KW-0540">Nuclease</keyword>
<dbReference type="Gene3D" id="3.90.1570.10">
    <property type="entry name" value="tt1808, chain A"/>
    <property type="match status" value="1"/>
</dbReference>
<organism evidence="2 3">
    <name type="scientific">Streptomyces tunisiensis</name>
    <dbReference type="NCBI Taxonomy" id="948699"/>
    <lineage>
        <taxon>Bacteria</taxon>
        <taxon>Bacillati</taxon>
        <taxon>Actinomycetota</taxon>
        <taxon>Actinomycetes</taxon>
        <taxon>Kitasatosporales</taxon>
        <taxon>Streptomycetaceae</taxon>
        <taxon>Streptomyces</taxon>
    </lineage>
</organism>
<dbReference type="InterPro" id="IPR008538">
    <property type="entry name" value="Uma2"/>
</dbReference>
<keyword evidence="3" id="KW-1185">Reference proteome</keyword>
<evidence type="ECO:0000313" key="3">
    <source>
        <dbReference type="Proteomes" id="UP001501845"/>
    </source>
</evidence>
<dbReference type="RefSeq" id="WP_048455998.1">
    <property type="nucleotide sequence ID" value="NZ_BAABBU010000016.1"/>
</dbReference>
<dbReference type="CDD" id="cd06260">
    <property type="entry name" value="DUF820-like"/>
    <property type="match status" value="1"/>
</dbReference>
<dbReference type="Pfam" id="PF05685">
    <property type="entry name" value="Uma2"/>
    <property type="match status" value="1"/>
</dbReference>
<dbReference type="GO" id="GO:0004519">
    <property type="term" value="F:endonuclease activity"/>
    <property type="evidence" value="ECO:0007669"/>
    <property type="project" value="UniProtKB-KW"/>
</dbReference>
<proteinExistence type="predicted"/>
<protein>
    <submittedName>
        <fullName evidence="2">Uma2 family endonuclease</fullName>
    </submittedName>
</protein>